<keyword evidence="6 8" id="KW-0067">ATP-binding</keyword>
<dbReference type="HAMAP" id="MF_00692">
    <property type="entry name" value="SelO"/>
    <property type="match status" value="1"/>
</dbReference>
<feature type="binding site" evidence="8">
    <location>
        <position position="124"/>
    </location>
    <ligand>
        <name>ATP</name>
        <dbReference type="ChEBI" id="CHEBI:30616"/>
    </ligand>
</feature>
<dbReference type="EMBL" id="FNEK01000043">
    <property type="protein sequence ID" value="SDK50362.1"/>
    <property type="molecule type" value="Genomic_DNA"/>
</dbReference>
<keyword evidence="3 8" id="KW-0548">Nucleotidyltransferase</keyword>
<dbReference type="PANTHER" id="PTHR32057">
    <property type="entry name" value="PROTEIN ADENYLYLTRANSFERASE SELO, MITOCHONDRIAL"/>
    <property type="match status" value="1"/>
</dbReference>
<feature type="binding site" evidence="8">
    <location>
        <position position="175"/>
    </location>
    <ligand>
        <name>ATP</name>
        <dbReference type="ChEBI" id="CHEBI:30616"/>
    </ligand>
</feature>
<dbReference type="PANTHER" id="PTHR32057:SF14">
    <property type="entry name" value="PROTEIN ADENYLYLTRANSFERASE SELO, MITOCHONDRIAL"/>
    <property type="match status" value="1"/>
</dbReference>
<feature type="binding site" evidence="8">
    <location>
        <position position="111"/>
    </location>
    <ligand>
        <name>ATP</name>
        <dbReference type="ChEBI" id="CHEBI:30616"/>
    </ligand>
</feature>
<dbReference type="GO" id="GO:0000287">
    <property type="term" value="F:magnesium ion binding"/>
    <property type="evidence" value="ECO:0007669"/>
    <property type="project" value="UniProtKB-UniRule"/>
</dbReference>
<keyword evidence="7 8" id="KW-0460">Magnesium</keyword>
<comment type="catalytic activity">
    <reaction evidence="8">
        <text>L-histidyl-[protein] + UTP = N(tele)-(5'-uridylyl)-L-histidyl-[protein] + diphosphate</text>
        <dbReference type="Rhea" id="RHEA:83891"/>
        <dbReference type="Rhea" id="RHEA-COMP:9745"/>
        <dbReference type="Rhea" id="RHEA-COMP:20239"/>
        <dbReference type="ChEBI" id="CHEBI:29979"/>
        <dbReference type="ChEBI" id="CHEBI:33019"/>
        <dbReference type="ChEBI" id="CHEBI:46398"/>
        <dbReference type="ChEBI" id="CHEBI:233474"/>
    </reaction>
</comment>
<comment type="cofactor">
    <cofactor evidence="8">
        <name>Mg(2+)</name>
        <dbReference type="ChEBI" id="CHEBI:18420"/>
    </cofactor>
    <cofactor evidence="8">
        <name>Mn(2+)</name>
        <dbReference type="ChEBI" id="CHEBI:29035"/>
    </cofactor>
</comment>
<comment type="catalytic activity">
    <reaction evidence="8">
        <text>L-threonyl-[protein] + ATP = 3-O-(5'-adenylyl)-L-threonyl-[protein] + diphosphate</text>
        <dbReference type="Rhea" id="RHEA:54292"/>
        <dbReference type="Rhea" id="RHEA-COMP:11060"/>
        <dbReference type="Rhea" id="RHEA-COMP:13847"/>
        <dbReference type="ChEBI" id="CHEBI:30013"/>
        <dbReference type="ChEBI" id="CHEBI:30616"/>
        <dbReference type="ChEBI" id="CHEBI:33019"/>
        <dbReference type="ChEBI" id="CHEBI:138113"/>
        <dbReference type="EC" id="2.7.7.108"/>
    </reaction>
</comment>
<comment type="catalytic activity">
    <reaction evidence="8">
        <text>L-seryl-[protein] + UTP = O-(5'-uridylyl)-L-seryl-[protein] + diphosphate</text>
        <dbReference type="Rhea" id="RHEA:64604"/>
        <dbReference type="Rhea" id="RHEA-COMP:9863"/>
        <dbReference type="Rhea" id="RHEA-COMP:16635"/>
        <dbReference type="ChEBI" id="CHEBI:29999"/>
        <dbReference type="ChEBI" id="CHEBI:33019"/>
        <dbReference type="ChEBI" id="CHEBI:46398"/>
        <dbReference type="ChEBI" id="CHEBI:156051"/>
    </reaction>
</comment>
<sequence length="480" mass="51886">MTIQIPFDNSYARLPGRFFMRQAPVPVKAPELLLLNLGLVEELGLDAEALQSAQGVAFLSGNGVPEGAEPLAQAYAGHQFGGFSPVLGDGRAILLGEVIDRNGARRDIQLKGSGLTGFSRPGSDGRAPLGAVIREFILSEAMHALGIPTTRSLAVTATGEHVRREAYLPGGVLTRVAASHIRVGTFQFFAARRDTEALAALLDHAIERHFPQADGPLAFLDAVIASQARLVCQWLGIGFIHGVMNTDNTAISGETIDFGPCAMMDTFHPATVYSSIDHGGRYAYGRQAEILGWNLAQLASALLPLVDADQDAALEAAQAAMERYPDLLRENWSATFRAKIGLVTEEPEDDALVAGLLQRMAEGQADFTNTFRALATGEARDQFTDPTAFDQWEADWRARLAREPEPEALEARLKQVNPAIIARNHRVEQAIAAALEGDLAPTTRLVAALSRPFDDLPEDLADLARPPLEEERVHRTFCGT</sequence>
<feature type="binding site" evidence="8">
    <location>
        <position position="257"/>
    </location>
    <ligand>
        <name>Mg(2+)</name>
        <dbReference type="ChEBI" id="CHEBI:18420"/>
    </ligand>
</feature>
<accession>A0A1G9CFE8</accession>
<feature type="binding site" evidence="8">
    <location>
        <position position="257"/>
    </location>
    <ligand>
        <name>ATP</name>
        <dbReference type="ChEBI" id="CHEBI:30616"/>
    </ligand>
</feature>
<dbReference type="InterPro" id="IPR003846">
    <property type="entry name" value="SelO"/>
</dbReference>
<feature type="binding site" evidence="8">
    <location>
        <position position="88"/>
    </location>
    <ligand>
        <name>ATP</name>
        <dbReference type="ChEBI" id="CHEBI:30616"/>
    </ligand>
</feature>
<proteinExistence type="inferred from homology"/>
<feature type="binding site" evidence="8">
    <location>
        <position position="91"/>
    </location>
    <ligand>
        <name>ATP</name>
        <dbReference type="ChEBI" id="CHEBI:30616"/>
    </ligand>
</feature>
<keyword evidence="10" id="KW-1185">Reference proteome</keyword>
<name>A0A1G9CFE8_9RHOB</name>
<evidence type="ECO:0000313" key="10">
    <source>
        <dbReference type="Proteomes" id="UP000199382"/>
    </source>
</evidence>
<dbReference type="STRING" id="571298.SAMN04488026_104323"/>
<evidence type="ECO:0000256" key="1">
    <source>
        <dbReference type="ARBA" id="ARBA00009747"/>
    </source>
</evidence>
<dbReference type="AlphaFoldDB" id="A0A1G9CFE8"/>
<gene>
    <name evidence="8" type="primary">ydiU</name>
    <name evidence="8" type="synonym">selO</name>
    <name evidence="9" type="ORF">SAMN04488026_104323</name>
</gene>
<comment type="function">
    <text evidence="8">Nucleotidyltransferase involved in the post-translational modification of proteins. It can catalyze the addition of adenosine monophosphate (AMP) or uridine monophosphate (UMP) to a protein, resulting in modifications known as AMPylation and UMPylation.</text>
</comment>
<dbReference type="Proteomes" id="UP000199382">
    <property type="component" value="Unassembled WGS sequence"/>
</dbReference>
<dbReference type="EC" id="2.7.7.-" evidence="8"/>
<evidence type="ECO:0000313" key="9">
    <source>
        <dbReference type="EMBL" id="SDK50362.1"/>
    </source>
</evidence>
<evidence type="ECO:0000256" key="8">
    <source>
        <dbReference type="HAMAP-Rule" id="MF_00692"/>
    </source>
</evidence>
<dbReference type="RefSeq" id="WP_093159824.1">
    <property type="nucleotide sequence ID" value="NZ_FNEK01000043.1"/>
</dbReference>
<dbReference type="GO" id="GO:0070733">
    <property type="term" value="F:AMPylase activity"/>
    <property type="evidence" value="ECO:0007669"/>
    <property type="project" value="UniProtKB-EC"/>
</dbReference>
<feature type="binding site" evidence="8">
    <location>
        <position position="125"/>
    </location>
    <ligand>
        <name>ATP</name>
        <dbReference type="ChEBI" id="CHEBI:30616"/>
    </ligand>
</feature>
<keyword evidence="4 8" id="KW-0479">Metal-binding</keyword>
<organism evidence="9 10">
    <name type="scientific">Aliiruegeria lutimaris</name>
    <dbReference type="NCBI Taxonomy" id="571298"/>
    <lineage>
        <taxon>Bacteria</taxon>
        <taxon>Pseudomonadati</taxon>
        <taxon>Pseudomonadota</taxon>
        <taxon>Alphaproteobacteria</taxon>
        <taxon>Rhodobacterales</taxon>
        <taxon>Roseobacteraceae</taxon>
        <taxon>Aliiruegeria</taxon>
    </lineage>
</organism>
<dbReference type="OrthoDB" id="9776281at2"/>
<dbReference type="NCBIfam" id="NF000658">
    <property type="entry name" value="PRK00029.1"/>
    <property type="match status" value="1"/>
</dbReference>
<comment type="similarity">
    <text evidence="1 8">Belongs to the SELO family.</text>
</comment>
<keyword evidence="5 8" id="KW-0547">Nucleotide-binding</keyword>
<feature type="active site" description="Proton acceptor" evidence="8">
    <location>
        <position position="247"/>
    </location>
</feature>
<keyword evidence="2 8" id="KW-0808">Transferase</keyword>
<dbReference type="GO" id="GO:0030145">
    <property type="term" value="F:manganese ion binding"/>
    <property type="evidence" value="ECO:0007669"/>
    <property type="project" value="UniProtKB-UniRule"/>
</dbReference>
<evidence type="ECO:0000256" key="6">
    <source>
        <dbReference type="ARBA" id="ARBA00022840"/>
    </source>
</evidence>
<evidence type="ECO:0000256" key="4">
    <source>
        <dbReference type="ARBA" id="ARBA00022723"/>
    </source>
</evidence>
<dbReference type="Pfam" id="PF02696">
    <property type="entry name" value="SelO"/>
    <property type="match status" value="1"/>
</dbReference>
<protein>
    <recommendedName>
        <fullName evidence="8">Protein nucleotidyltransferase YdiU</fullName>
        <ecNumber evidence="8">2.7.7.-</ecNumber>
    </recommendedName>
    <alternativeName>
        <fullName evidence="8">Protein adenylyltransferase YdiU</fullName>
        <ecNumber evidence="8">2.7.7.108</ecNumber>
    </alternativeName>
    <alternativeName>
        <fullName evidence="8">Protein uridylyltransferase YdiU</fullName>
        <ecNumber evidence="8">2.7.7.-</ecNumber>
    </alternativeName>
</protein>
<evidence type="ECO:0000256" key="5">
    <source>
        <dbReference type="ARBA" id="ARBA00022741"/>
    </source>
</evidence>
<comment type="catalytic activity">
    <reaction evidence="8">
        <text>L-tyrosyl-[protein] + UTP = O-(5'-uridylyl)-L-tyrosyl-[protein] + diphosphate</text>
        <dbReference type="Rhea" id="RHEA:83887"/>
        <dbReference type="Rhea" id="RHEA-COMP:10136"/>
        <dbReference type="Rhea" id="RHEA-COMP:20238"/>
        <dbReference type="ChEBI" id="CHEBI:33019"/>
        <dbReference type="ChEBI" id="CHEBI:46398"/>
        <dbReference type="ChEBI" id="CHEBI:46858"/>
        <dbReference type="ChEBI" id="CHEBI:90602"/>
    </reaction>
</comment>
<reference evidence="9 10" key="1">
    <citation type="submission" date="2016-10" db="EMBL/GenBank/DDBJ databases">
        <authorList>
            <person name="de Groot N.N."/>
        </authorList>
    </citation>
    <scope>NUCLEOTIDE SEQUENCE [LARGE SCALE GENOMIC DNA]</scope>
    <source>
        <strain evidence="9 10">DSM 25294</strain>
    </source>
</reference>
<evidence type="ECO:0000256" key="3">
    <source>
        <dbReference type="ARBA" id="ARBA00022695"/>
    </source>
</evidence>
<feature type="binding site" evidence="8">
    <location>
        <position position="90"/>
    </location>
    <ligand>
        <name>ATP</name>
        <dbReference type="ChEBI" id="CHEBI:30616"/>
    </ligand>
</feature>
<feature type="binding site" evidence="8">
    <location>
        <position position="182"/>
    </location>
    <ligand>
        <name>ATP</name>
        <dbReference type="ChEBI" id="CHEBI:30616"/>
    </ligand>
</feature>
<dbReference type="GO" id="GO:0005524">
    <property type="term" value="F:ATP binding"/>
    <property type="evidence" value="ECO:0007669"/>
    <property type="project" value="UniProtKB-UniRule"/>
</dbReference>
<feature type="binding site" evidence="8">
    <location>
        <position position="248"/>
    </location>
    <ligand>
        <name>Mg(2+)</name>
        <dbReference type="ChEBI" id="CHEBI:18420"/>
    </ligand>
</feature>
<keyword evidence="8" id="KW-0464">Manganese</keyword>
<comment type="catalytic activity">
    <reaction evidence="8">
        <text>L-tyrosyl-[protein] + ATP = O-(5'-adenylyl)-L-tyrosyl-[protein] + diphosphate</text>
        <dbReference type="Rhea" id="RHEA:54288"/>
        <dbReference type="Rhea" id="RHEA-COMP:10136"/>
        <dbReference type="Rhea" id="RHEA-COMP:13846"/>
        <dbReference type="ChEBI" id="CHEBI:30616"/>
        <dbReference type="ChEBI" id="CHEBI:33019"/>
        <dbReference type="ChEBI" id="CHEBI:46858"/>
        <dbReference type="ChEBI" id="CHEBI:83624"/>
        <dbReference type="EC" id="2.7.7.108"/>
    </reaction>
</comment>
<evidence type="ECO:0000256" key="7">
    <source>
        <dbReference type="ARBA" id="ARBA00022842"/>
    </source>
</evidence>
<evidence type="ECO:0000256" key="2">
    <source>
        <dbReference type="ARBA" id="ARBA00022679"/>
    </source>
</evidence>
<comment type="catalytic activity">
    <reaction evidence="8">
        <text>L-seryl-[protein] + ATP = 3-O-(5'-adenylyl)-L-seryl-[protein] + diphosphate</text>
        <dbReference type="Rhea" id="RHEA:58120"/>
        <dbReference type="Rhea" id="RHEA-COMP:9863"/>
        <dbReference type="Rhea" id="RHEA-COMP:15073"/>
        <dbReference type="ChEBI" id="CHEBI:29999"/>
        <dbReference type="ChEBI" id="CHEBI:30616"/>
        <dbReference type="ChEBI" id="CHEBI:33019"/>
        <dbReference type="ChEBI" id="CHEBI:142516"/>
        <dbReference type="EC" id="2.7.7.108"/>
    </reaction>
</comment>
<dbReference type="EC" id="2.7.7.108" evidence="8"/>